<dbReference type="Pfam" id="PF00188">
    <property type="entry name" value="CAP"/>
    <property type="match status" value="1"/>
</dbReference>
<dbReference type="Proteomes" id="UP000010471">
    <property type="component" value="Chromosome"/>
</dbReference>
<dbReference type="PANTHER" id="PTHR31157:SF1">
    <property type="entry name" value="SCP DOMAIN-CONTAINING PROTEIN"/>
    <property type="match status" value="1"/>
</dbReference>
<keyword evidence="5" id="KW-1185">Reference proteome</keyword>
<dbReference type="InterPro" id="IPR035940">
    <property type="entry name" value="CAP_sf"/>
</dbReference>
<evidence type="ECO:0000259" key="3">
    <source>
        <dbReference type="Pfam" id="PF00188"/>
    </source>
</evidence>
<feature type="signal peptide" evidence="2">
    <location>
        <begin position="1"/>
        <end position="22"/>
    </location>
</feature>
<dbReference type="EMBL" id="CP003630">
    <property type="protein sequence ID" value="AFZ19106.1"/>
    <property type="molecule type" value="Genomic_DNA"/>
</dbReference>
<evidence type="ECO:0000256" key="1">
    <source>
        <dbReference type="SAM" id="MobiDB-lite"/>
    </source>
</evidence>
<dbReference type="PANTHER" id="PTHR31157">
    <property type="entry name" value="SCP DOMAIN-CONTAINING PROTEIN"/>
    <property type="match status" value="1"/>
</dbReference>
<dbReference type="PATRIC" id="fig|1173027.3.peg.3718"/>
<dbReference type="CDD" id="cd05379">
    <property type="entry name" value="CAP_bacterial"/>
    <property type="match status" value="1"/>
</dbReference>
<sequence length="179" mass="19849">MQKRLTKFIFGLLVLTAGLSSCDYSTIMGQSVPSQSTPTSTGTQSSKPAEFAAMEESVHQQVNQYRQSRNLPPLKLDARISEESRIHSQAMASGEVPFSHNGFEGRVKAIAKSISYRKAAENLAYNMGYSKPSEQAVDGWIKSPGHRKNMEGDFDTTGVGITKNAKGEYYFTQIFIKRR</sequence>
<proteinExistence type="predicted"/>
<feature type="domain" description="SCP" evidence="3">
    <location>
        <begin position="61"/>
        <end position="175"/>
    </location>
</feature>
<dbReference type="STRING" id="1173027.Mic7113_3374"/>
<name>K9WH38_9CYAN</name>
<keyword evidence="2" id="KW-0732">Signal</keyword>
<dbReference type="AlphaFoldDB" id="K9WH38"/>
<reference evidence="4 5" key="1">
    <citation type="submission" date="2012-06" db="EMBL/GenBank/DDBJ databases">
        <title>Finished chromosome of genome of Microcoleus sp. PCC 7113.</title>
        <authorList>
            <consortium name="US DOE Joint Genome Institute"/>
            <person name="Gugger M."/>
            <person name="Coursin T."/>
            <person name="Rippka R."/>
            <person name="Tandeau De Marsac N."/>
            <person name="Huntemann M."/>
            <person name="Wei C.-L."/>
            <person name="Han J."/>
            <person name="Detter J.C."/>
            <person name="Han C."/>
            <person name="Tapia R."/>
            <person name="Chen A."/>
            <person name="Kyrpides N."/>
            <person name="Mavromatis K."/>
            <person name="Markowitz V."/>
            <person name="Szeto E."/>
            <person name="Ivanova N."/>
            <person name="Pagani I."/>
            <person name="Pati A."/>
            <person name="Goodwin L."/>
            <person name="Nordberg H.P."/>
            <person name="Cantor M.N."/>
            <person name="Hua S.X."/>
            <person name="Woyke T."/>
            <person name="Kerfeld C.A."/>
        </authorList>
    </citation>
    <scope>NUCLEOTIDE SEQUENCE [LARGE SCALE GENOMIC DNA]</scope>
    <source>
        <strain evidence="4 5">PCC 7113</strain>
    </source>
</reference>
<dbReference type="KEGG" id="mic:Mic7113_3374"/>
<evidence type="ECO:0000313" key="5">
    <source>
        <dbReference type="Proteomes" id="UP000010471"/>
    </source>
</evidence>
<evidence type="ECO:0000256" key="2">
    <source>
        <dbReference type="SAM" id="SignalP"/>
    </source>
</evidence>
<dbReference type="eggNOG" id="COG2340">
    <property type="taxonomic scope" value="Bacteria"/>
</dbReference>
<dbReference type="RefSeq" id="WP_015183249.1">
    <property type="nucleotide sequence ID" value="NC_019738.1"/>
</dbReference>
<evidence type="ECO:0000313" key="4">
    <source>
        <dbReference type="EMBL" id="AFZ19106.1"/>
    </source>
</evidence>
<protein>
    <submittedName>
        <fullName evidence="4">Uncharacterized protein with SCP/PR1 domains</fullName>
    </submittedName>
</protein>
<dbReference type="HOGENOM" id="CLU_048111_4_1_3"/>
<dbReference type="SUPFAM" id="SSF55797">
    <property type="entry name" value="PR-1-like"/>
    <property type="match status" value="1"/>
</dbReference>
<dbReference type="PROSITE" id="PS51257">
    <property type="entry name" value="PROKAR_LIPOPROTEIN"/>
    <property type="match status" value="1"/>
</dbReference>
<gene>
    <name evidence="4" type="ORF">Mic7113_3374</name>
</gene>
<dbReference type="Gene3D" id="3.40.33.10">
    <property type="entry name" value="CAP"/>
    <property type="match status" value="1"/>
</dbReference>
<dbReference type="InterPro" id="IPR014044">
    <property type="entry name" value="CAP_dom"/>
</dbReference>
<organism evidence="4 5">
    <name type="scientific">Allocoleopsis franciscana PCC 7113</name>
    <dbReference type="NCBI Taxonomy" id="1173027"/>
    <lineage>
        <taxon>Bacteria</taxon>
        <taxon>Bacillati</taxon>
        <taxon>Cyanobacteriota</taxon>
        <taxon>Cyanophyceae</taxon>
        <taxon>Coleofasciculales</taxon>
        <taxon>Coleofasciculaceae</taxon>
        <taxon>Allocoleopsis</taxon>
        <taxon>Allocoleopsis franciscana</taxon>
    </lineage>
</organism>
<feature type="region of interest" description="Disordered" evidence="1">
    <location>
        <begin position="30"/>
        <end position="67"/>
    </location>
</feature>
<accession>K9WH38</accession>
<feature type="compositionally biased region" description="Low complexity" evidence="1">
    <location>
        <begin position="30"/>
        <end position="46"/>
    </location>
</feature>
<feature type="chain" id="PRO_5003937388" evidence="2">
    <location>
        <begin position="23"/>
        <end position="179"/>
    </location>
</feature>